<evidence type="ECO:0000313" key="3">
    <source>
        <dbReference type="Proteomes" id="UP001629246"/>
    </source>
</evidence>
<reference evidence="2 3" key="1">
    <citation type="journal article" date="2024" name="Chem. Sci.">
        <title>Discovery of megapolipeptins by genome mining of a Burkholderiales bacteria collection.</title>
        <authorList>
            <person name="Paulo B.S."/>
            <person name="Recchia M.J.J."/>
            <person name="Lee S."/>
            <person name="Fergusson C.H."/>
            <person name="Romanowski S.B."/>
            <person name="Hernandez A."/>
            <person name="Krull N."/>
            <person name="Liu D.Y."/>
            <person name="Cavanagh H."/>
            <person name="Bos A."/>
            <person name="Gray C.A."/>
            <person name="Murphy B.T."/>
            <person name="Linington R.G."/>
            <person name="Eustaquio A.S."/>
        </authorList>
    </citation>
    <scope>NUCLEOTIDE SEQUENCE [LARGE SCALE GENOMIC DNA]</scope>
    <source>
        <strain evidence="2 3">RL21-008-BIB-A</strain>
    </source>
</reference>
<protein>
    <submittedName>
        <fullName evidence="2">Uncharacterized protein</fullName>
    </submittedName>
</protein>
<dbReference type="Proteomes" id="UP001629246">
    <property type="component" value="Unassembled WGS sequence"/>
</dbReference>
<accession>A0ABW9A8W2</accession>
<feature type="region of interest" description="Disordered" evidence="1">
    <location>
        <begin position="28"/>
        <end position="50"/>
    </location>
</feature>
<evidence type="ECO:0000313" key="2">
    <source>
        <dbReference type="EMBL" id="MFL9925338.1"/>
    </source>
</evidence>
<dbReference type="EMBL" id="JAQQFM010000005">
    <property type="protein sequence ID" value="MFL9925338.1"/>
    <property type="molecule type" value="Genomic_DNA"/>
</dbReference>
<comment type="caution">
    <text evidence="2">The sequence shown here is derived from an EMBL/GenBank/DDBJ whole genome shotgun (WGS) entry which is preliminary data.</text>
</comment>
<sequence length="50" mass="5425">MDWLDKITFLLMIAVVIVALLRPLSARQDDREPGAGGKDAATPSASERDN</sequence>
<dbReference type="RefSeq" id="WP_408158512.1">
    <property type="nucleotide sequence ID" value="NZ_JAQQFM010000005.1"/>
</dbReference>
<organism evidence="2 3">
    <name type="scientific">Herbaspirillum lusitanum</name>
    <dbReference type="NCBI Taxonomy" id="213312"/>
    <lineage>
        <taxon>Bacteria</taxon>
        <taxon>Pseudomonadati</taxon>
        <taxon>Pseudomonadota</taxon>
        <taxon>Betaproteobacteria</taxon>
        <taxon>Burkholderiales</taxon>
        <taxon>Oxalobacteraceae</taxon>
        <taxon>Herbaspirillum</taxon>
    </lineage>
</organism>
<keyword evidence="3" id="KW-1185">Reference proteome</keyword>
<evidence type="ECO:0000256" key="1">
    <source>
        <dbReference type="SAM" id="MobiDB-lite"/>
    </source>
</evidence>
<proteinExistence type="predicted"/>
<name>A0ABW9A8W2_9BURK</name>
<gene>
    <name evidence="2" type="ORF">PQR62_13760</name>
</gene>